<dbReference type="OrthoDB" id="8953821at2"/>
<organism evidence="13 14">
    <name type="scientific">Mycobacterium aquaticum</name>
    <dbReference type="NCBI Taxonomy" id="1927124"/>
    <lineage>
        <taxon>Bacteria</taxon>
        <taxon>Bacillati</taxon>
        <taxon>Actinomycetota</taxon>
        <taxon>Actinomycetes</taxon>
        <taxon>Mycobacteriales</taxon>
        <taxon>Mycobacteriaceae</taxon>
        <taxon>Mycobacterium</taxon>
    </lineage>
</organism>
<keyword evidence="3" id="KW-0813">Transport</keyword>
<evidence type="ECO:0000256" key="8">
    <source>
        <dbReference type="ARBA" id="ARBA00023136"/>
    </source>
</evidence>
<dbReference type="Proteomes" id="UP000192448">
    <property type="component" value="Unassembled WGS sequence"/>
</dbReference>
<feature type="transmembrane region" description="Helical" evidence="11">
    <location>
        <begin position="133"/>
        <end position="153"/>
    </location>
</feature>
<dbReference type="PROSITE" id="PS50850">
    <property type="entry name" value="MFS"/>
    <property type="match status" value="1"/>
</dbReference>
<dbReference type="EMBL" id="MVHF01000014">
    <property type="protein sequence ID" value="ORA34920.1"/>
    <property type="molecule type" value="Genomic_DNA"/>
</dbReference>
<evidence type="ECO:0000256" key="3">
    <source>
        <dbReference type="ARBA" id="ARBA00022448"/>
    </source>
</evidence>
<keyword evidence="7 11" id="KW-1133">Transmembrane helix</keyword>
<evidence type="ECO:0000259" key="12">
    <source>
        <dbReference type="PROSITE" id="PS50850"/>
    </source>
</evidence>
<feature type="transmembrane region" description="Helical" evidence="11">
    <location>
        <begin position="382"/>
        <end position="406"/>
    </location>
</feature>
<dbReference type="Pfam" id="PF07690">
    <property type="entry name" value="MFS_1"/>
    <property type="match status" value="1"/>
</dbReference>
<feature type="transmembrane region" description="Helical" evidence="11">
    <location>
        <begin position="287"/>
        <end position="306"/>
    </location>
</feature>
<reference evidence="13 14" key="1">
    <citation type="submission" date="2017-02" db="EMBL/GenBank/DDBJ databases">
        <title>The new phylogeny of genus Mycobacterium.</title>
        <authorList>
            <person name="Tortoli E."/>
            <person name="Trovato A."/>
            <person name="Cirillo D.M."/>
        </authorList>
    </citation>
    <scope>NUCLEOTIDE SEQUENCE [LARGE SCALE GENOMIC DNA]</scope>
    <source>
        <strain evidence="13 14">RW6</strain>
    </source>
</reference>
<dbReference type="PANTHER" id="PTHR43045:SF1">
    <property type="entry name" value="SHIKIMATE TRANSPORTER"/>
    <property type="match status" value="1"/>
</dbReference>
<evidence type="ECO:0000256" key="11">
    <source>
        <dbReference type="SAM" id="Phobius"/>
    </source>
</evidence>
<keyword evidence="8 11" id="KW-0472">Membrane</keyword>
<dbReference type="CDD" id="cd17369">
    <property type="entry name" value="MFS_ShiA_like"/>
    <property type="match status" value="1"/>
</dbReference>
<feature type="domain" description="Major facilitator superfamily (MFS) profile" evidence="12">
    <location>
        <begin position="26"/>
        <end position="435"/>
    </location>
</feature>
<dbReference type="InterPro" id="IPR005829">
    <property type="entry name" value="Sugar_transporter_CS"/>
</dbReference>
<dbReference type="InterPro" id="IPR011701">
    <property type="entry name" value="MFS"/>
</dbReference>
<comment type="subcellular location">
    <subcellularLocation>
        <location evidence="1">Cell membrane</location>
        <topology evidence="1">Multi-pass membrane protein</topology>
    </subcellularLocation>
</comment>
<feature type="transmembrane region" description="Helical" evidence="11">
    <location>
        <begin position="165"/>
        <end position="187"/>
    </location>
</feature>
<dbReference type="SUPFAM" id="SSF103473">
    <property type="entry name" value="MFS general substrate transporter"/>
    <property type="match status" value="1"/>
</dbReference>
<comment type="similarity">
    <text evidence="2">Belongs to the major facilitator superfamily. Metabolite:H+ Symporter (MHS) family (TC 2.A.1.6) family.</text>
</comment>
<dbReference type="GO" id="GO:0005886">
    <property type="term" value="C:plasma membrane"/>
    <property type="evidence" value="ECO:0007669"/>
    <property type="project" value="UniProtKB-SubCell"/>
</dbReference>
<evidence type="ECO:0000256" key="7">
    <source>
        <dbReference type="ARBA" id="ARBA00022989"/>
    </source>
</evidence>
<dbReference type="FunFam" id="1.20.1250.20:FF:000001">
    <property type="entry name" value="Dicarboxylate MFS transporter"/>
    <property type="match status" value="1"/>
</dbReference>
<dbReference type="InterPro" id="IPR036259">
    <property type="entry name" value="MFS_trans_sf"/>
</dbReference>
<keyword evidence="5 11" id="KW-0812">Transmembrane</keyword>
<dbReference type="PANTHER" id="PTHR43045">
    <property type="entry name" value="SHIKIMATE TRANSPORTER"/>
    <property type="match status" value="1"/>
</dbReference>
<sequence>MRAHVAHQTSPTQAASQERRTGLLRVVAASSTGMALEAYDFLLYGSAAALAFNKLFFPTADPLIGTLLAFLSYALGFFARPLGGLVFGHFGDRIGRKPLLIISLVMMGTATFAIGLLPTYAAVGIWAPLMLSALRLIQGFALGGEWGGAMLLVAERVPAHKRGMWTSLPEAGIPLGNLIATAVLAVLAATLDDAAFLQWGWRIPFLLSVVLLVLGYWIRTTVQDTPIFAEARENAAHEAPVKVVLRSRRRELAQCASARLTENVSYYILTSFVIVYAVENSGVDKSVVLNALVAANVVQLFATPLFGALSDRVGRRPVIIAGALGTAIWIWIFFPLLETRGSIAVCAAIMVGLVFHSALYGPQAAYFAEHFETSCRYTGMSISAQVTTVIGGAIAPLIATALLAVYDSSTPIAIYIVVVAAITVAGVWWSRETYRSDLGEMPAKHGGR</sequence>
<feature type="transmembrane region" description="Helical" evidence="11">
    <location>
        <begin position="199"/>
        <end position="218"/>
    </location>
</feature>
<dbReference type="AlphaFoldDB" id="A0A1X0AY07"/>
<evidence type="ECO:0000313" key="14">
    <source>
        <dbReference type="Proteomes" id="UP000192448"/>
    </source>
</evidence>
<evidence type="ECO:0000256" key="6">
    <source>
        <dbReference type="ARBA" id="ARBA00022847"/>
    </source>
</evidence>
<dbReference type="Gene3D" id="1.20.1250.20">
    <property type="entry name" value="MFS general substrate transporter like domains"/>
    <property type="match status" value="2"/>
</dbReference>
<name>A0A1X0AY07_9MYCO</name>
<evidence type="ECO:0000256" key="1">
    <source>
        <dbReference type="ARBA" id="ARBA00004651"/>
    </source>
</evidence>
<evidence type="ECO:0000313" key="13">
    <source>
        <dbReference type="EMBL" id="ORA34920.1"/>
    </source>
</evidence>
<dbReference type="GO" id="GO:0015293">
    <property type="term" value="F:symporter activity"/>
    <property type="evidence" value="ECO:0007669"/>
    <property type="project" value="UniProtKB-KW"/>
</dbReference>
<evidence type="ECO:0000256" key="5">
    <source>
        <dbReference type="ARBA" id="ARBA00022692"/>
    </source>
</evidence>
<proteinExistence type="inferred from homology"/>
<dbReference type="Pfam" id="PF00083">
    <property type="entry name" value="Sugar_tr"/>
    <property type="match status" value="1"/>
</dbReference>
<protein>
    <recommendedName>
        <fullName evidence="10">Putative proline/betaine transporter</fullName>
    </recommendedName>
</protein>
<feature type="transmembrane region" description="Helical" evidence="11">
    <location>
        <begin position="264"/>
        <end position="281"/>
    </location>
</feature>
<feature type="transmembrane region" description="Helical" evidence="11">
    <location>
        <begin position="99"/>
        <end position="127"/>
    </location>
</feature>
<evidence type="ECO:0000256" key="9">
    <source>
        <dbReference type="ARBA" id="ARBA00037295"/>
    </source>
</evidence>
<accession>A0A1X0AY07</accession>
<keyword evidence="6" id="KW-0769">Symport</keyword>
<evidence type="ECO:0000256" key="4">
    <source>
        <dbReference type="ARBA" id="ARBA00022475"/>
    </source>
</evidence>
<keyword evidence="4" id="KW-1003">Cell membrane</keyword>
<feature type="transmembrane region" description="Helical" evidence="11">
    <location>
        <begin position="412"/>
        <end position="429"/>
    </location>
</feature>
<comment type="caution">
    <text evidence="13">The sequence shown here is derived from an EMBL/GenBank/DDBJ whole genome shotgun (WGS) entry which is preliminary data.</text>
</comment>
<dbReference type="STRING" id="1927124.BST13_15930"/>
<keyword evidence="14" id="KW-1185">Reference proteome</keyword>
<feature type="transmembrane region" description="Helical" evidence="11">
    <location>
        <begin position="63"/>
        <end position="87"/>
    </location>
</feature>
<dbReference type="InterPro" id="IPR020846">
    <property type="entry name" value="MFS_dom"/>
</dbReference>
<feature type="transmembrane region" description="Helical" evidence="11">
    <location>
        <begin position="318"/>
        <end position="336"/>
    </location>
</feature>
<dbReference type="InterPro" id="IPR005828">
    <property type="entry name" value="MFS_sugar_transport-like"/>
</dbReference>
<feature type="transmembrane region" description="Helical" evidence="11">
    <location>
        <begin position="342"/>
        <end position="361"/>
    </location>
</feature>
<evidence type="ECO:0000256" key="2">
    <source>
        <dbReference type="ARBA" id="ARBA00008240"/>
    </source>
</evidence>
<gene>
    <name evidence="13" type="ORF">BST13_15930</name>
</gene>
<dbReference type="PROSITE" id="PS00217">
    <property type="entry name" value="SUGAR_TRANSPORT_2"/>
    <property type="match status" value="1"/>
</dbReference>
<comment type="function">
    <text evidence="9">May be a proton symporter involved in the uptake of osmolytes such as proline and glycine betaine.</text>
</comment>
<evidence type="ECO:0000256" key="10">
    <source>
        <dbReference type="ARBA" id="ARBA00039918"/>
    </source>
</evidence>